<evidence type="ECO:0000313" key="1">
    <source>
        <dbReference type="EMBL" id="CAD0194250.1"/>
    </source>
</evidence>
<dbReference type="AlphaFoldDB" id="A0A9N8L082"/>
<protein>
    <submittedName>
        <fullName evidence="1">Uncharacterized protein</fullName>
    </submittedName>
</protein>
<sequence>MAIKRIEFVVYLISTIYIVQNSTVLSQIQIYVTTTITVSVIHSHHLLRKFLSSCANLDSRRTFIHRHSLYGLRGLLYRQICARYISFSFIHVRSNVLRTLSV</sequence>
<dbReference type="Proteomes" id="UP001154114">
    <property type="component" value="Chromosome 1"/>
</dbReference>
<gene>
    <name evidence="1" type="ORF">CINC_LOCUS541</name>
</gene>
<proteinExistence type="predicted"/>
<organism evidence="1 2">
    <name type="scientific">Chrysodeixis includens</name>
    <name type="common">Soybean looper</name>
    <name type="synonym">Pseudoplusia includens</name>
    <dbReference type="NCBI Taxonomy" id="689277"/>
    <lineage>
        <taxon>Eukaryota</taxon>
        <taxon>Metazoa</taxon>
        <taxon>Ecdysozoa</taxon>
        <taxon>Arthropoda</taxon>
        <taxon>Hexapoda</taxon>
        <taxon>Insecta</taxon>
        <taxon>Pterygota</taxon>
        <taxon>Neoptera</taxon>
        <taxon>Endopterygota</taxon>
        <taxon>Lepidoptera</taxon>
        <taxon>Glossata</taxon>
        <taxon>Ditrysia</taxon>
        <taxon>Noctuoidea</taxon>
        <taxon>Noctuidae</taxon>
        <taxon>Plusiinae</taxon>
        <taxon>Chrysodeixis</taxon>
    </lineage>
</organism>
<dbReference type="EMBL" id="LR824004">
    <property type="protein sequence ID" value="CAD0194250.1"/>
    <property type="molecule type" value="Genomic_DNA"/>
</dbReference>
<name>A0A9N8L082_CHRIL</name>
<evidence type="ECO:0000313" key="2">
    <source>
        <dbReference type="Proteomes" id="UP001154114"/>
    </source>
</evidence>
<keyword evidence="2" id="KW-1185">Reference proteome</keyword>
<accession>A0A9N8L082</accession>
<reference evidence="1" key="1">
    <citation type="submission" date="2021-12" db="EMBL/GenBank/DDBJ databases">
        <authorList>
            <person name="King R."/>
        </authorList>
    </citation>
    <scope>NUCLEOTIDE SEQUENCE</scope>
</reference>